<reference evidence="1" key="1">
    <citation type="submission" date="2023-02" db="EMBL/GenBank/DDBJ databases">
        <title>Genome of toxic invasive species Heracleum sosnowskyi carries increased number of genes despite the absence of recent whole-genome duplications.</title>
        <authorList>
            <person name="Schelkunov M."/>
            <person name="Shtratnikova V."/>
            <person name="Makarenko M."/>
            <person name="Klepikova A."/>
            <person name="Omelchenko D."/>
            <person name="Novikova G."/>
            <person name="Obukhova E."/>
            <person name="Bogdanov V."/>
            <person name="Penin A."/>
            <person name="Logacheva M."/>
        </authorList>
    </citation>
    <scope>NUCLEOTIDE SEQUENCE</scope>
    <source>
        <strain evidence="1">Hsosn_3</strain>
        <tissue evidence="1">Leaf</tissue>
    </source>
</reference>
<comment type="caution">
    <text evidence="1">The sequence shown here is derived from an EMBL/GenBank/DDBJ whole genome shotgun (WGS) entry which is preliminary data.</text>
</comment>
<organism evidence="1 2">
    <name type="scientific">Heracleum sosnowskyi</name>
    <dbReference type="NCBI Taxonomy" id="360622"/>
    <lineage>
        <taxon>Eukaryota</taxon>
        <taxon>Viridiplantae</taxon>
        <taxon>Streptophyta</taxon>
        <taxon>Embryophyta</taxon>
        <taxon>Tracheophyta</taxon>
        <taxon>Spermatophyta</taxon>
        <taxon>Magnoliopsida</taxon>
        <taxon>eudicotyledons</taxon>
        <taxon>Gunneridae</taxon>
        <taxon>Pentapetalae</taxon>
        <taxon>asterids</taxon>
        <taxon>campanulids</taxon>
        <taxon>Apiales</taxon>
        <taxon>Apiaceae</taxon>
        <taxon>Apioideae</taxon>
        <taxon>apioid superclade</taxon>
        <taxon>Tordylieae</taxon>
        <taxon>Tordyliinae</taxon>
        <taxon>Heracleum</taxon>
    </lineage>
</organism>
<accession>A0AAD8I2H5</accession>
<gene>
    <name evidence="1" type="ORF">POM88_024678</name>
</gene>
<evidence type="ECO:0000313" key="2">
    <source>
        <dbReference type="Proteomes" id="UP001237642"/>
    </source>
</evidence>
<name>A0AAD8I2H5_9APIA</name>
<keyword evidence="2" id="KW-1185">Reference proteome</keyword>
<sequence length="128" mass="15037">MVDTNQGISIGCNKDVWAALNCIPCIMEQQIQANARYGEVINEIPLPNPQNEFDMILDRLLKIGPPSFRGQPDADVAERWTMQMEKIFETLRCSDTDIVTLDVFNLEDEAEYWWRMVKRKWDRRTRKT</sequence>
<protein>
    <submittedName>
        <fullName evidence="1">Uncharacterized protein</fullName>
    </submittedName>
</protein>
<dbReference type="EMBL" id="JAUIZM010000006">
    <property type="protein sequence ID" value="KAK1377934.1"/>
    <property type="molecule type" value="Genomic_DNA"/>
</dbReference>
<proteinExistence type="predicted"/>
<dbReference type="Proteomes" id="UP001237642">
    <property type="component" value="Unassembled WGS sequence"/>
</dbReference>
<dbReference type="AlphaFoldDB" id="A0AAD8I2H5"/>
<reference evidence="1" key="2">
    <citation type="submission" date="2023-05" db="EMBL/GenBank/DDBJ databases">
        <authorList>
            <person name="Schelkunov M.I."/>
        </authorList>
    </citation>
    <scope>NUCLEOTIDE SEQUENCE</scope>
    <source>
        <strain evidence="1">Hsosn_3</strain>
        <tissue evidence="1">Leaf</tissue>
    </source>
</reference>
<evidence type="ECO:0000313" key="1">
    <source>
        <dbReference type="EMBL" id="KAK1377934.1"/>
    </source>
</evidence>